<gene>
    <name evidence="1" type="ORF">I5M19_03315</name>
</gene>
<proteinExistence type="predicted"/>
<keyword evidence="2" id="KW-1185">Reference proteome</keyword>
<accession>A0A934PPH0</accession>
<evidence type="ECO:0000313" key="2">
    <source>
        <dbReference type="Proteomes" id="UP000613193"/>
    </source>
</evidence>
<dbReference type="Proteomes" id="UP000613193">
    <property type="component" value="Unassembled WGS sequence"/>
</dbReference>
<name>A0A934PPH0_9SPHI</name>
<dbReference type="RefSeq" id="WP_200064002.1">
    <property type="nucleotide sequence ID" value="NZ_JAEHFW010000001.1"/>
</dbReference>
<organism evidence="1 2">
    <name type="scientific">Mucilaginibacter segetis</name>
    <dbReference type="NCBI Taxonomy" id="2793071"/>
    <lineage>
        <taxon>Bacteria</taxon>
        <taxon>Pseudomonadati</taxon>
        <taxon>Bacteroidota</taxon>
        <taxon>Sphingobacteriia</taxon>
        <taxon>Sphingobacteriales</taxon>
        <taxon>Sphingobacteriaceae</taxon>
        <taxon>Mucilaginibacter</taxon>
    </lineage>
</organism>
<dbReference type="AlphaFoldDB" id="A0A934PPH0"/>
<reference evidence="1" key="1">
    <citation type="submission" date="2020-12" db="EMBL/GenBank/DDBJ databases">
        <title>Bacterial novel species Mucilaginibacter sp. SD-g isolated from soil.</title>
        <authorList>
            <person name="Jung H.-Y."/>
        </authorList>
    </citation>
    <scope>NUCLEOTIDE SEQUENCE</scope>
    <source>
        <strain evidence="1">SD-g</strain>
    </source>
</reference>
<dbReference type="EMBL" id="JAEHFW010000001">
    <property type="protein sequence ID" value="MBK0378319.1"/>
    <property type="molecule type" value="Genomic_DNA"/>
</dbReference>
<evidence type="ECO:0000313" key="1">
    <source>
        <dbReference type="EMBL" id="MBK0378319.1"/>
    </source>
</evidence>
<protein>
    <submittedName>
        <fullName evidence="1">Uncharacterized protein</fullName>
    </submittedName>
</protein>
<sequence>MIGEWRIDDSSIPKTTQKVIDKLVAANPAIADQLEDNKEAIMDQIKAIRLNLKADHTYESVTQQGSTGGKWELLNNEHTIQFTKADGSMRKDSILESAPSRLKMINVDLKDTTLYVHP</sequence>
<comment type="caution">
    <text evidence="1">The sequence shown here is derived from an EMBL/GenBank/DDBJ whole genome shotgun (WGS) entry which is preliminary data.</text>
</comment>